<feature type="region of interest" description="Disordered" evidence="1">
    <location>
        <begin position="747"/>
        <end position="799"/>
    </location>
</feature>
<keyword evidence="3" id="KW-1185">Reference proteome</keyword>
<feature type="compositionally biased region" description="Basic and acidic residues" evidence="1">
    <location>
        <begin position="905"/>
        <end position="922"/>
    </location>
</feature>
<feature type="compositionally biased region" description="Basic and acidic residues" evidence="1">
    <location>
        <begin position="1084"/>
        <end position="1095"/>
    </location>
</feature>
<feature type="compositionally biased region" description="Basic and acidic residues" evidence="1">
    <location>
        <begin position="304"/>
        <end position="317"/>
    </location>
</feature>
<dbReference type="EMBL" id="JMCB01000034">
    <property type="protein sequence ID" value="KFE58860.1"/>
    <property type="molecule type" value="Genomic_DNA"/>
</dbReference>
<dbReference type="AntiFam" id="ANF00248">
    <property type="entry name" value="Shadow ORF (opposite ppsD)"/>
</dbReference>
<evidence type="ECO:0000256" key="1">
    <source>
        <dbReference type="SAM" id="MobiDB-lite"/>
    </source>
</evidence>
<feature type="region of interest" description="Disordered" evidence="1">
    <location>
        <begin position="640"/>
        <end position="678"/>
    </location>
</feature>
<accession>A0A085VTU7</accession>
<feature type="region of interest" description="Disordered" evidence="1">
    <location>
        <begin position="893"/>
        <end position="922"/>
    </location>
</feature>
<comment type="caution">
    <text evidence="2">The sequence shown here is derived from an EMBL/GenBank/DDBJ whole genome shotgun (WGS) entry which is preliminary data.</text>
</comment>
<sequence>MERERGVHLRSQNLAEALRRLAQEDAVVQDTRAVEDAPHRRNAPLELRQGLAQTRLVRDIQRQHLDMHASPGQLAQDCPLRVRGDAAAPAEHEVPCSAPSQPSCHPKPERPQATGDEIGRVFARGERGGSSLGGQEHHLAHVPGPLHPPEGGDRAGDWEVAPRQRAQLAALESPGELDEHLLDLVGSHRPQVERLERDIGPVRRDALGLPQIHLAHLQEPAPRSHDRQALGDELAGERVEHQRDALSAGVTSDLVREVEGARAHHPLHAHAVEGSPLASAGRGEHLGTRALGDLHGGHANAPRRGVDEDPISPRDAAEPVQAIPCGEERDRDGGGLRGAHAFRAAHGLPGVHGDIPGEALWSERHHGIAHGHMGHPRTHARHGASALEPQGARIARVHPERVEHVAEVQTHRLDGDLDLSGCRLPAASRHQGQILQHSTPGDLQHVGLGIREPQRAARLTGLHQPREVALTTAPRELSLPGGARSQLRQQRDPLRVPGLQVDQDARQLGMLVTCGTAKAPQHRLRWREGLLLHALRSVSDEPQARREARRDQALDQVQRAQTAPLGHGGVVARGGRPQEEDISEERLLDGLEHAAHVLGRRGIGPEVLRVQLLEPLSWKHLDPGASGLTPCLYPRLIARPTEDEHPPRGRHRAHRERAGPPRQLVHPIGTNPRARGRWPGERHLLEQQPLDEADEPPLRIVDLRVAGPALTRRTGTRAEAGVAPQLLVREFAAPKALDPERKIGRGSALRGQRRAHHLQPRVDHPRVGSPALELDRRRPAKPGQGLAIAAPHLPDPAEAGPQLQTTVLSCLIEPVEPGLVRATRAQGLQRAGCSAQLMPRHLLLQPAGCVRVPGNLISVRLRGRRLEAPALAIGGEEQVQAGGLRHNERLWDDEPLQPQPFPRAPEPRGELEHGSHIERPGDHHPALELVVLEIRLPRGADFDDVLRLFTGAEDALAVRIEPRTGQRVLLPVDPVAGALERIVRHRGDASRVRLVEATPVDASPPHVQLAQAPADHRPVGLAAPQRGQEGALGHAVSRQPEQRRVRPHLQEHVAAQRGQGGHGLGEPDGLAALAPEVLRRHARGDSARDVGHPGDARGLQGHLRGLPLQRGQDGLHVRRVERVRDTQRLGLDALRGQLGGECLHGVTISGEGDALGAIESGDGEAALVARQGLLDASRLRANGQHGPGRAQPLHEARALTDEPQALFERVDPGDAGRHELTDAVPEDRVRRHPPRAPQLCQRVLHREQGRLRVLRLIEQLRIFPVDDGEQRPGQAPFEDLRAPIKRLAEHGLRLVQLTPHAQELGALAGEQEGHLPESLRSGFALSATRAGRVSREGHQLRRGLLGRGRHHRETVHEVCAPRVGGEASIRERLLTMREQVLGHLASLRTEGLVGHRRERQNVRRPLSVRTGLGGSRWHGGLLQHHVRIRPAQPERAHPRHPCLLSPLPLLPPSHHSQPAPLQLYPRVQRLEVHVLRQLLLLQRQHRLDQTRYPRRRLKVPHVRLHRAHRAQPSPFLRRAQHLLERLHLDRVPQRRPRPVRLEIAHLPGLHACALQRLAQQRLLRQHIRRRQPRAPPVLVHC</sequence>
<feature type="region of interest" description="Disordered" evidence="1">
    <location>
        <begin position="89"/>
        <end position="157"/>
    </location>
</feature>
<feature type="compositionally biased region" description="Basic and acidic residues" evidence="1">
    <location>
        <begin position="117"/>
        <end position="127"/>
    </location>
</feature>
<dbReference type="AntiFam" id="ANF00171">
    <property type="entry name" value="Shadow ORF (opposite pikAII)"/>
</dbReference>
<proteinExistence type="predicted"/>
<gene>
    <name evidence="2" type="ORF">DB31_6157</name>
</gene>
<evidence type="ECO:0000313" key="3">
    <source>
        <dbReference type="Proteomes" id="UP000028725"/>
    </source>
</evidence>
<feature type="region of interest" description="Disordered" evidence="1">
    <location>
        <begin position="1084"/>
        <end position="1107"/>
    </location>
</feature>
<protein>
    <submittedName>
        <fullName evidence="2">Uncharacterized protein</fullName>
    </submittedName>
</protein>
<evidence type="ECO:0000313" key="2">
    <source>
        <dbReference type="EMBL" id="KFE58860.1"/>
    </source>
</evidence>
<organism evidence="2 3">
    <name type="scientific">Hyalangium minutum</name>
    <dbReference type="NCBI Taxonomy" id="394096"/>
    <lineage>
        <taxon>Bacteria</taxon>
        <taxon>Pseudomonadati</taxon>
        <taxon>Myxococcota</taxon>
        <taxon>Myxococcia</taxon>
        <taxon>Myxococcales</taxon>
        <taxon>Cystobacterineae</taxon>
        <taxon>Archangiaceae</taxon>
        <taxon>Hyalangium</taxon>
    </lineage>
</organism>
<name>A0A085VTU7_9BACT</name>
<reference evidence="2 3" key="1">
    <citation type="submission" date="2014-04" db="EMBL/GenBank/DDBJ databases">
        <title>Genome assembly of Hyalangium minutum DSM 14724.</title>
        <authorList>
            <person name="Sharma G."/>
            <person name="Subramanian S."/>
        </authorList>
    </citation>
    <scope>NUCLEOTIDE SEQUENCE [LARGE SCALE GENOMIC DNA]</scope>
    <source>
        <strain evidence="2 3">DSM 14724</strain>
    </source>
</reference>
<dbReference type="Proteomes" id="UP000028725">
    <property type="component" value="Unassembled WGS sequence"/>
</dbReference>
<feature type="region of interest" description="Disordered" evidence="1">
    <location>
        <begin position="277"/>
        <end position="337"/>
    </location>
</feature>